<organism evidence="2 3">
    <name type="scientific">Cupriavidus taiwanensis</name>
    <dbReference type="NCBI Taxonomy" id="164546"/>
    <lineage>
        <taxon>Bacteria</taxon>
        <taxon>Pseudomonadati</taxon>
        <taxon>Pseudomonadota</taxon>
        <taxon>Betaproteobacteria</taxon>
        <taxon>Burkholderiales</taxon>
        <taxon>Burkholderiaceae</taxon>
        <taxon>Cupriavidus</taxon>
    </lineage>
</organism>
<gene>
    <name evidence="2" type="ORF">CBM2636_10686</name>
</gene>
<dbReference type="AlphaFoldDB" id="A0A9Q7UTW2"/>
<accession>A0A9Q7UTW2</accession>
<protein>
    <submittedName>
        <fullName evidence="2">Uncharacterized protein</fullName>
    </submittedName>
</protein>
<sequence length="29" mass="3032">MLELARPRSLAPTECGSHADDNGPPPSGR</sequence>
<reference evidence="2 3" key="1">
    <citation type="submission" date="2018-01" db="EMBL/GenBank/DDBJ databases">
        <authorList>
            <person name="Clerissi C."/>
        </authorList>
    </citation>
    <scope>NUCLEOTIDE SEQUENCE [LARGE SCALE GENOMIC DNA]</scope>
    <source>
        <strain evidence="2">Cupriavidus taiwanensis SWF 66322</strain>
    </source>
</reference>
<evidence type="ECO:0000313" key="3">
    <source>
        <dbReference type="Proteomes" id="UP000254259"/>
    </source>
</evidence>
<proteinExistence type="predicted"/>
<dbReference type="EMBL" id="LT984813">
    <property type="protein sequence ID" value="SPD63670.1"/>
    <property type="molecule type" value="Genomic_DNA"/>
</dbReference>
<dbReference type="Proteomes" id="UP000254259">
    <property type="component" value="Chromosome CBM2636"/>
</dbReference>
<name>A0A9Q7UTW2_9BURK</name>
<evidence type="ECO:0000313" key="2">
    <source>
        <dbReference type="EMBL" id="SPD63670.1"/>
    </source>
</evidence>
<feature type="region of interest" description="Disordered" evidence="1">
    <location>
        <begin position="1"/>
        <end position="29"/>
    </location>
</feature>
<evidence type="ECO:0000256" key="1">
    <source>
        <dbReference type="SAM" id="MobiDB-lite"/>
    </source>
</evidence>